<comment type="caution">
    <text evidence="7">The sequence shown here is derived from an EMBL/GenBank/DDBJ whole genome shotgun (WGS) entry which is preliminary data.</text>
</comment>
<feature type="domain" description="HTH tetR-type" evidence="6">
    <location>
        <begin position="25"/>
        <end position="85"/>
    </location>
</feature>
<dbReference type="PANTHER" id="PTHR30055:SF234">
    <property type="entry name" value="HTH-TYPE TRANSCRIPTIONAL REGULATOR BETI"/>
    <property type="match status" value="1"/>
</dbReference>
<proteinExistence type="predicted"/>
<dbReference type="PANTHER" id="PTHR30055">
    <property type="entry name" value="HTH-TYPE TRANSCRIPTIONAL REGULATOR RUTR"/>
    <property type="match status" value="1"/>
</dbReference>
<keyword evidence="3" id="KW-0804">Transcription</keyword>
<accession>A0A7W6FP34</accession>
<evidence type="ECO:0000256" key="5">
    <source>
        <dbReference type="SAM" id="MobiDB-lite"/>
    </source>
</evidence>
<feature type="DNA-binding region" description="H-T-H motif" evidence="4">
    <location>
        <begin position="48"/>
        <end position="67"/>
    </location>
</feature>
<evidence type="ECO:0000256" key="1">
    <source>
        <dbReference type="ARBA" id="ARBA00023015"/>
    </source>
</evidence>
<evidence type="ECO:0000256" key="4">
    <source>
        <dbReference type="PROSITE-ProRule" id="PRU00335"/>
    </source>
</evidence>
<dbReference type="SUPFAM" id="SSF46689">
    <property type="entry name" value="Homeodomain-like"/>
    <property type="match status" value="1"/>
</dbReference>
<dbReference type="InterPro" id="IPR009057">
    <property type="entry name" value="Homeodomain-like_sf"/>
</dbReference>
<keyword evidence="8" id="KW-1185">Reference proteome</keyword>
<dbReference type="GO" id="GO:0003700">
    <property type="term" value="F:DNA-binding transcription factor activity"/>
    <property type="evidence" value="ECO:0007669"/>
    <property type="project" value="TreeGrafter"/>
</dbReference>
<keyword evidence="1" id="KW-0805">Transcription regulation</keyword>
<dbReference type="GO" id="GO:0000976">
    <property type="term" value="F:transcription cis-regulatory region binding"/>
    <property type="evidence" value="ECO:0007669"/>
    <property type="project" value="TreeGrafter"/>
</dbReference>
<organism evidence="7 8">
    <name type="scientific">Sphingobium jiangsuense</name>
    <dbReference type="NCBI Taxonomy" id="870476"/>
    <lineage>
        <taxon>Bacteria</taxon>
        <taxon>Pseudomonadati</taxon>
        <taxon>Pseudomonadota</taxon>
        <taxon>Alphaproteobacteria</taxon>
        <taxon>Sphingomonadales</taxon>
        <taxon>Sphingomonadaceae</taxon>
        <taxon>Sphingobium</taxon>
    </lineage>
</organism>
<sequence>MTDPAAIAPPPPPEGGASRQDPRWLRTREAILRAGQTLFSSHHLEGVAIDDLIRAAGVSKQSFYNHFRDRDELAREILKAVRQDIDMVVEAAIAPETDPARRIAMAICLYGRQALLNPAQGWLIARLPLEDIATDSETNANIIRDMRAGIAAGRLAGFSPETGLAYVLAVAQGLVNRILSDGKARPDGGEAPAAETSRQFLAMLLRAFGLGPDEAGAMAAGIVDQVMAGKGPA</sequence>
<gene>
    <name evidence="7" type="ORF">GGR43_001421</name>
</gene>
<reference evidence="7 8" key="1">
    <citation type="submission" date="2020-08" db="EMBL/GenBank/DDBJ databases">
        <title>Genomic Encyclopedia of Type Strains, Phase IV (KMG-IV): sequencing the most valuable type-strain genomes for metagenomic binning, comparative biology and taxonomic classification.</title>
        <authorList>
            <person name="Goeker M."/>
        </authorList>
    </citation>
    <scope>NUCLEOTIDE SEQUENCE [LARGE SCALE GENOMIC DNA]</scope>
    <source>
        <strain evidence="7 8">DSM 26189</strain>
    </source>
</reference>
<keyword evidence="2 4" id="KW-0238">DNA-binding</keyword>
<dbReference type="Proteomes" id="UP000571950">
    <property type="component" value="Unassembled WGS sequence"/>
</dbReference>
<dbReference type="Pfam" id="PF00440">
    <property type="entry name" value="TetR_N"/>
    <property type="match status" value="1"/>
</dbReference>
<dbReference type="Gene3D" id="1.10.357.10">
    <property type="entry name" value="Tetracycline Repressor, domain 2"/>
    <property type="match status" value="1"/>
</dbReference>
<dbReference type="InterPro" id="IPR050109">
    <property type="entry name" value="HTH-type_TetR-like_transc_reg"/>
</dbReference>
<dbReference type="EMBL" id="JACIDT010000004">
    <property type="protein sequence ID" value="MBB3925706.1"/>
    <property type="molecule type" value="Genomic_DNA"/>
</dbReference>
<protein>
    <submittedName>
        <fullName evidence="7">AcrR family transcriptional regulator</fullName>
    </submittedName>
</protein>
<evidence type="ECO:0000313" key="8">
    <source>
        <dbReference type="Proteomes" id="UP000571950"/>
    </source>
</evidence>
<evidence type="ECO:0000256" key="3">
    <source>
        <dbReference type="ARBA" id="ARBA00023163"/>
    </source>
</evidence>
<evidence type="ECO:0000313" key="7">
    <source>
        <dbReference type="EMBL" id="MBB3925706.1"/>
    </source>
</evidence>
<dbReference type="InterPro" id="IPR001647">
    <property type="entry name" value="HTH_TetR"/>
</dbReference>
<feature type="region of interest" description="Disordered" evidence="5">
    <location>
        <begin position="1"/>
        <end position="21"/>
    </location>
</feature>
<evidence type="ECO:0000256" key="2">
    <source>
        <dbReference type="ARBA" id="ARBA00023125"/>
    </source>
</evidence>
<dbReference type="AlphaFoldDB" id="A0A7W6FP34"/>
<dbReference type="PROSITE" id="PS50977">
    <property type="entry name" value="HTH_TETR_2"/>
    <property type="match status" value="1"/>
</dbReference>
<dbReference type="RefSeq" id="WP_188071267.1">
    <property type="nucleotide sequence ID" value="NZ_BSPS01000025.1"/>
</dbReference>
<name>A0A7W6FP34_9SPHN</name>
<evidence type="ECO:0000259" key="6">
    <source>
        <dbReference type="PROSITE" id="PS50977"/>
    </source>
</evidence>